<dbReference type="PANTHER" id="PTHR16305">
    <property type="entry name" value="TESTICULAR SOLUBLE ADENYLYL CYCLASE"/>
    <property type="match status" value="1"/>
</dbReference>
<reference evidence="4 5" key="1">
    <citation type="submission" date="2018-05" db="EMBL/GenBank/DDBJ databases">
        <title>Micromonospora atacamensis sp. nov., a novel actinobacteria isolated from high altitude Atacama Desert soil.</title>
        <authorList>
            <person name="Carro L."/>
            <person name="Golinska P."/>
            <person name="Klenk H.-P."/>
            <person name="Goodfellow M."/>
        </authorList>
    </citation>
    <scope>NUCLEOTIDE SEQUENCE [LARGE SCALE GENOMIC DNA]</scope>
    <source>
        <strain evidence="4 5">5R2A7</strain>
    </source>
</reference>
<dbReference type="GO" id="GO:0005524">
    <property type="term" value="F:ATP binding"/>
    <property type="evidence" value="ECO:0007669"/>
    <property type="project" value="UniProtKB-KW"/>
</dbReference>
<organism evidence="4 5">
    <name type="scientific">Micromonospora acroterricola</name>
    <dbReference type="NCBI Taxonomy" id="2202421"/>
    <lineage>
        <taxon>Bacteria</taxon>
        <taxon>Bacillati</taxon>
        <taxon>Actinomycetota</taxon>
        <taxon>Actinomycetes</taxon>
        <taxon>Micromonosporales</taxon>
        <taxon>Micromonosporaceae</taxon>
        <taxon>Micromonospora</taxon>
    </lineage>
</organism>
<dbReference type="CDD" id="cd07302">
    <property type="entry name" value="CHD"/>
    <property type="match status" value="1"/>
</dbReference>
<keyword evidence="2" id="KW-0067">ATP-binding</keyword>
<dbReference type="InterPro" id="IPR029787">
    <property type="entry name" value="Nucleotide_cyclase"/>
</dbReference>
<dbReference type="Pfam" id="PF09992">
    <property type="entry name" value="NAGPA"/>
    <property type="match status" value="1"/>
</dbReference>
<dbReference type="InterPro" id="IPR027417">
    <property type="entry name" value="P-loop_NTPase"/>
</dbReference>
<dbReference type="EMBL" id="QGKR01000179">
    <property type="protein sequence ID" value="PWR09370.1"/>
    <property type="molecule type" value="Genomic_DNA"/>
</dbReference>
<dbReference type="Gene3D" id="3.30.70.1230">
    <property type="entry name" value="Nucleotide cyclase"/>
    <property type="match status" value="1"/>
</dbReference>
<dbReference type="GO" id="GO:0004016">
    <property type="term" value="F:adenylate cyclase activity"/>
    <property type="evidence" value="ECO:0007669"/>
    <property type="project" value="TreeGrafter"/>
</dbReference>
<dbReference type="InterPro" id="IPR018711">
    <property type="entry name" value="NAGPA"/>
</dbReference>
<dbReference type="OrthoDB" id="9809781at2"/>
<proteinExistence type="predicted"/>
<dbReference type="PANTHER" id="PTHR16305:SF28">
    <property type="entry name" value="GUANYLATE CYCLASE DOMAIN-CONTAINING PROTEIN"/>
    <property type="match status" value="1"/>
</dbReference>
<dbReference type="GO" id="GO:0035556">
    <property type="term" value="P:intracellular signal transduction"/>
    <property type="evidence" value="ECO:0007669"/>
    <property type="project" value="InterPro"/>
</dbReference>
<dbReference type="SUPFAM" id="SSF55073">
    <property type="entry name" value="Nucleotide cyclase"/>
    <property type="match status" value="1"/>
</dbReference>
<keyword evidence="1" id="KW-0547">Nucleotide-binding</keyword>
<comment type="caution">
    <text evidence="4">The sequence shown here is derived from an EMBL/GenBank/DDBJ whole genome shotgun (WGS) entry which is preliminary data.</text>
</comment>
<dbReference type="InterPro" id="IPR001054">
    <property type="entry name" value="A/G_cyclase"/>
</dbReference>
<keyword evidence="5" id="KW-1185">Reference proteome</keyword>
<dbReference type="Pfam" id="PF00211">
    <property type="entry name" value="Guanylate_cyc"/>
    <property type="match status" value="1"/>
</dbReference>
<dbReference type="GO" id="GO:0009190">
    <property type="term" value="P:cyclic nucleotide biosynthetic process"/>
    <property type="evidence" value="ECO:0007669"/>
    <property type="project" value="InterPro"/>
</dbReference>
<dbReference type="InterPro" id="IPR004843">
    <property type="entry name" value="Calcineurin-like_PHP"/>
</dbReference>
<dbReference type="InterPro" id="IPR029052">
    <property type="entry name" value="Metallo-depent_PP-like"/>
</dbReference>
<sequence length="1523" mass="157927">MTCPVCGTVAVPGARFCHNCGAALPAAATLPAAERRVVTVLFGDLSEFTSWSEDLDPERVGAVTDRVLAALAGAVKTFGGHVDKLTGDGIMAVFGAPVAHEDDAERAVRAALSMQRAVRRVLDDERGGGAPLGLRVGLNTGDVIAGIQAAIEYTVIGDTVNTAARLADAAAVGAVYAGARTAAATRHVASWRALRPLRLKGKREPVEAYELLGLLDAPGTRSGLGDEAPYVGRETEIGRVAGRLAEVIDQGDPRVLLMTAEAGIGKSRFAAEVERLAAGYDVGAGRYAAHTGARVLSVRCAAFGERRRLAPLADLVRAAVGLPGDAAAALTRPAVEERLRRLGQRLARAGGEPSPIATDQLLALLGYAELPAHGGTDNGEWGGTGVATADAEAVPNAVAELLSGLAAEAPLVIVVDDLHDATAETISALGLTLSRLTGPVLVLLLGRPELVRTAGALTRVADAEVHSLPPLRGADAARLLTTYLGGGATVDYVNSGAVSRAEPLRGAVDRSRAVAAVNGDFFDINNSGAAEGVGIRDGELIQSAVSGHRNAVAVTADGLGRVIEVNFDGTATLPTGPVPLTQFNNIVQPDGVGAFTELWGTYTRQRAVEGAARVVEVTVAGGRVVTVTGAAGSGPVVAGSTVLLGRDAGADALAGLRPGDPVTVAWQPKPSDGSTLHAAVGGGNVLIRDGVVQSIADPTLAPRTAVGFTADGRKMIMLTVDGRQVDSRGVTQTEMARMMAELGAHHALNLDGGGSSTLLAREPGAPAVQVENSPSDGSERAVPNGLAIYAPEGSGRLTGYWVETASDPTVAPGVSPVRGGRPDRVFPGLTRTLTANGYDETYGPAAGAPTWRVTPALHGRVDRNGVFHAALPGAGTVTAARGRATGSLNLTVLGPLARIGSTVERVGLTGRDGSALVGVVGYDAEGNTAPIEPTDLTLDYDRDLLRITPTEDGNLAVTALRDTGSGLVTVQVGRHRTVLPVTVGLTDVPVAGFDDAASWRFSQARASGSVAPAPGHTGTGLRMSYDFSQSTGTRAAYADPPAWIEVPGQPQAFGMWIHGNGTGEWPSLHLHDAQDTQHVLRGPLITWTGWRYVEFAVPAGVQYPVRVRRFYVAETNAAAQYRSEVIIDDLVAKVPPTVDVPEVTPRTDRVVVRDGTVDGAPWRFAVLSDAQFVAADPDSDLVAQARRTLREVKAARPDFLLINGDFVDTAYPADFALAKRILDEELGDALPWYYVPGNHEIMGAPISNFQAAFGATSRVFDHAGTRFVTLNSSTGTLRGGGFDQVRMLREALDGAAADPRVGSVVVLHHHPPRDPSPAQASQLGDRKEAALLEQWLADFQHRTGKGALFVGGHVGTFHADRVDGVPFVINGNAGKTPSTPADQGGFTGWTEVGVDPVTPAEADRARRNPLAEGPRWVDAEFHAHVDRLALTAPPSVAVGAPAQVTATLSQPGGRTVPVAAPVSADWSAPPAVHIGSAAGVRPWHTAHFDPATGTLTALRPGAPVRLTVAVNGVLAEATITVTR</sequence>
<protein>
    <submittedName>
        <fullName evidence="4">Multidrug transporter</fullName>
    </submittedName>
</protein>
<evidence type="ECO:0000256" key="1">
    <source>
        <dbReference type="ARBA" id="ARBA00022741"/>
    </source>
</evidence>
<dbReference type="Pfam" id="PF13191">
    <property type="entry name" value="AAA_16"/>
    <property type="match status" value="1"/>
</dbReference>
<accession>A0A317D5F8</accession>
<evidence type="ECO:0000259" key="3">
    <source>
        <dbReference type="PROSITE" id="PS50125"/>
    </source>
</evidence>
<name>A0A317D5F8_9ACTN</name>
<dbReference type="GO" id="GO:0016787">
    <property type="term" value="F:hydrolase activity"/>
    <property type="evidence" value="ECO:0007669"/>
    <property type="project" value="InterPro"/>
</dbReference>
<dbReference type="GO" id="GO:0005737">
    <property type="term" value="C:cytoplasm"/>
    <property type="evidence" value="ECO:0007669"/>
    <property type="project" value="TreeGrafter"/>
</dbReference>
<dbReference type="SMART" id="SM00044">
    <property type="entry name" value="CYCc"/>
    <property type="match status" value="1"/>
</dbReference>
<evidence type="ECO:0000313" key="5">
    <source>
        <dbReference type="Proteomes" id="UP000245410"/>
    </source>
</evidence>
<dbReference type="Proteomes" id="UP000245410">
    <property type="component" value="Unassembled WGS sequence"/>
</dbReference>
<evidence type="ECO:0000256" key="2">
    <source>
        <dbReference type="ARBA" id="ARBA00022840"/>
    </source>
</evidence>
<feature type="domain" description="Guanylate cyclase" evidence="3">
    <location>
        <begin position="39"/>
        <end position="167"/>
    </location>
</feature>
<evidence type="ECO:0000313" key="4">
    <source>
        <dbReference type="EMBL" id="PWR09370.1"/>
    </source>
</evidence>
<dbReference type="SUPFAM" id="SSF56300">
    <property type="entry name" value="Metallo-dependent phosphatases"/>
    <property type="match status" value="1"/>
</dbReference>
<gene>
    <name evidence="4" type="ORF">DKT68_12465</name>
</gene>
<dbReference type="InterPro" id="IPR041664">
    <property type="entry name" value="AAA_16"/>
</dbReference>
<dbReference type="Gene3D" id="3.60.21.10">
    <property type="match status" value="1"/>
</dbReference>
<dbReference type="Pfam" id="PF00149">
    <property type="entry name" value="Metallophos"/>
    <property type="match status" value="1"/>
</dbReference>
<dbReference type="PROSITE" id="PS50125">
    <property type="entry name" value="GUANYLATE_CYCLASE_2"/>
    <property type="match status" value="1"/>
</dbReference>
<dbReference type="SUPFAM" id="SSF52540">
    <property type="entry name" value="P-loop containing nucleoside triphosphate hydrolases"/>
    <property type="match status" value="1"/>
</dbReference>